<protein>
    <recommendedName>
        <fullName evidence="1">Gypsy retrotransposon integrase-like protein 1</fullName>
    </recommendedName>
</protein>
<reference evidence="3" key="1">
    <citation type="journal article" date="2023" name="Front. Mar. Sci.">
        <title>A new Merluccius polli reference genome to investigate the effects of global change in West African waters.</title>
        <authorList>
            <person name="Mateo J.L."/>
            <person name="Blanco-Fernandez C."/>
            <person name="Garcia-Vazquez E."/>
            <person name="Machado-Schiaffino G."/>
        </authorList>
    </citation>
    <scope>NUCLEOTIDE SEQUENCE</scope>
    <source>
        <strain evidence="3">C29</strain>
        <tissue evidence="3">Fin</tissue>
    </source>
</reference>
<dbReference type="AlphaFoldDB" id="A0AA47MB80"/>
<dbReference type="InterPro" id="IPR041588">
    <property type="entry name" value="Integrase_H2C2"/>
</dbReference>
<evidence type="ECO:0000256" key="1">
    <source>
        <dbReference type="ARBA" id="ARBA00039658"/>
    </source>
</evidence>
<organism evidence="3 4">
    <name type="scientific">Merluccius polli</name>
    <name type="common">Benguela hake</name>
    <name type="synonym">Merluccius cadenati</name>
    <dbReference type="NCBI Taxonomy" id="89951"/>
    <lineage>
        <taxon>Eukaryota</taxon>
        <taxon>Metazoa</taxon>
        <taxon>Chordata</taxon>
        <taxon>Craniata</taxon>
        <taxon>Vertebrata</taxon>
        <taxon>Euteleostomi</taxon>
        <taxon>Actinopterygii</taxon>
        <taxon>Neopterygii</taxon>
        <taxon>Teleostei</taxon>
        <taxon>Neoteleostei</taxon>
        <taxon>Acanthomorphata</taxon>
        <taxon>Zeiogadaria</taxon>
        <taxon>Gadariae</taxon>
        <taxon>Gadiformes</taxon>
        <taxon>Gadoidei</taxon>
        <taxon>Merlucciidae</taxon>
        <taxon>Merluccius</taxon>
    </lineage>
</organism>
<evidence type="ECO:0000313" key="3">
    <source>
        <dbReference type="EMBL" id="KAK0137068.1"/>
    </source>
</evidence>
<sequence length="202" mass="22889">MIVGGWWEQIVIPQTYRSEILKLAHDNPLSGHLGINKTFDRILRCFFWPGLKGDVRHHVVKLVMFARLLKLKPSLHIHFIQSLLLMSRLSVCRLTVFGPFHRTKSGSSCCFKALVKFFSVFGPSQNCTVRQGTNFYVGACFCTSYENSVTSLTCIRGAYHPESQGAIERFQDWDEGVHLSSELVFAHTVRGPLRLCRRSGVG</sequence>
<proteinExistence type="predicted"/>
<gene>
    <name evidence="3" type="ORF">N1851_026730</name>
</gene>
<dbReference type="InterPro" id="IPR050951">
    <property type="entry name" value="Retrovirus_Pol_polyprotein"/>
</dbReference>
<comment type="caution">
    <text evidence="3">The sequence shown here is derived from an EMBL/GenBank/DDBJ whole genome shotgun (WGS) entry which is preliminary data.</text>
</comment>
<dbReference type="PANTHER" id="PTHR37984">
    <property type="entry name" value="PROTEIN CBG26694"/>
    <property type="match status" value="1"/>
</dbReference>
<evidence type="ECO:0000313" key="4">
    <source>
        <dbReference type="Proteomes" id="UP001174136"/>
    </source>
</evidence>
<dbReference type="Proteomes" id="UP001174136">
    <property type="component" value="Unassembled WGS sequence"/>
</dbReference>
<dbReference type="Pfam" id="PF17921">
    <property type="entry name" value="Integrase_H2C2"/>
    <property type="match status" value="1"/>
</dbReference>
<dbReference type="PANTHER" id="PTHR37984:SF15">
    <property type="entry name" value="INTEGRASE CATALYTIC DOMAIN-CONTAINING PROTEIN"/>
    <property type="match status" value="1"/>
</dbReference>
<dbReference type="EMBL" id="JAOPHQ010005005">
    <property type="protein sequence ID" value="KAK0137068.1"/>
    <property type="molecule type" value="Genomic_DNA"/>
</dbReference>
<dbReference type="Gene3D" id="1.10.340.70">
    <property type="match status" value="1"/>
</dbReference>
<evidence type="ECO:0000259" key="2">
    <source>
        <dbReference type="Pfam" id="PF17921"/>
    </source>
</evidence>
<name>A0AA47MB80_MERPO</name>
<feature type="domain" description="Integrase zinc-binding" evidence="2">
    <location>
        <begin position="12"/>
        <end position="59"/>
    </location>
</feature>
<keyword evidence="4" id="KW-1185">Reference proteome</keyword>
<accession>A0AA47MB80</accession>
<dbReference type="FunFam" id="1.10.340.70:FF:000001">
    <property type="entry name" value="Retrovirus-related Pol polyprotein from transposon gypsy-like Protein"/>
    <property type="match status" value="1"/>
</dbReference>